<sequence length="318" mass="34437">MAKKALFIALALALAVVFAAPGSALAKWPSKPIQIVVPWPAANDPSTMILTAMAPHMSKELGVPVKVINQPGGGGVLGAHKVAQARPDGYTLGLISIGPMITQVLRGKTPYKNQDFKPLGLVWSSPFVLACRADAPYNNLKELAEYAKTHELKLAHWGLGAVPTLIAMKAAQIGGFKWKETAYRKLNALLVTKGDADVITFSVTGLKDYLDAGKLKLLACMLPERLPNYPDTPTVKEQGFGDPYSIWFGMFVPAKTADDRANKLSEVFFKVMKRPDVQDTIKKIGSVSHPTDAKAARKQMDSELANFGQIMKQLGVIK</sequence>
<dbReference type="PANTHER" id="PTHR42928">
    <property type="entry name" value="TRICARBOXYLATE-BINDING PROTEIN"/>
    <property type="match status" value="1"/>
</dbReference>
<dbReference type="CDD" id="cd07012">
    <property type="entry name" value="PBP2_Bug_TTT"/>
    <property type="match status" value="1"/>
</dbReference>
<keyword evidence="4" id="KW-1185">Reference proteome</keyword>
<dbReference type="SUPFAM" id="SSF53850">
    <property type="entry name" value="Periplasmic binding protein-like II"/>
    <property type="match status" value="1"/>
</dbReference>
<dbReference type="OrthoDB" id="8677378at2"/>
<reference evidence="3 4" key="1">
    <citation type="submission" date="2013-11" db="EMBL/GenBank/DDBJ databases">
        <title>Metagenomic analysis of a methanogenic consortium involved in long chain n-alkane degradation.</title>
        <authorList>
            <person name="Davidova I.A."/>
            <person name="Callaghan A.V."/>
            <person name="Wawrik B."/>
            <person name="Pruitt S."/>
            <person name="Marks C."/>
            <person name="Duncan K.E."/>
            <person name="Suflita J.M."/>
        </authorList>
    </citation>
    <scope>NUCLEOTIDE SEQUENCE [LARGE SCALE GENOMIC DNA]</scope>
    <source>
        <strain evidence="3 4">SPR</strain>
    </source>
</reference>
<dbReference type="PATRIC" id="fig|1429043.3.peg.4866"/>
<dbReference type="InterPro" id="IPR042100">
    <property type="entry name" value="Bug_dom1"/>
</dbReference>
<evidence type="ECO:0000256" key="1">
    <source>
        <dbReference type="ARBA" id="ARBA00006987"/>
    </source>
</evidence>
<dbReference type="Gene3D" id="3.40.190.10">
    <property type="entry name" value="Periplasmic binding protein-like II"/>
    <property type="match status" value="1"/>
</dbReference>
<evidence type="ECO:0000313" key="3">
    <source>
        <dbReference type="EMBL" id="KIX11785.1"/>
    </source>
</evidence>
<organism evidence="3 4">
    <name type="scientific">Dethiosulfatarculus sandiegensis</name>
    <dbReference type="NCBI Taxonomy" id="1429043"/>
    <lineage>
        <taxon>Bacteria</taxon>
        <taxon>Pseudomonadati</taxon>
        <taxon>Thermodesulfobacteriota</taxon>
        <taxon>Desulfarculia</taxon>
        <taxon>Desulfarculales</taxon>
        <taxon>Desulfarculaceae</taxon>
        <taxon>Dethiosulfatarculus</taxon>
    </lineage>
</organism>
<dbReference type="InterPro" id="IPR005064">
    <property type="entry name" value="BUG"/>
</dbReference>
<comment type="caution">
    <text evidence="3">The sequence shown here is derived from an EMBL/GenBank/DDBJ whole genome shotgun (WGS) entry which is preliminary data.</text>
</comment>
<dbReference type="AlphaFoldDB" id="A0A0D2JQK4"/>
<dbReference type="PANTHER" id="PTHR42928:SF5">
    <property type="entry name" value="BLR1237 PROTEIN"/>
    <property type="match status" value="1"/>
</dbReference>
<evidence type="ECO:0008006" key="5">
    <source>
        <dbReference type="Google" id="ProtNLM"/>
    </source>
</evidence>
<dbReference type="Gene3D" id="3.40.190.150">
    <property type="entry name" value="Bordetella uptake gene, domain 1"/>
    <property type="match status" value="1"/>
</dbReference>
<dbReference type="Pfam" id="PF03401">
    <property type="entry name" value="TctC"/>
    <property type="match status" value="1"/>
</dbReference>
<dbReference type="InParanoid" id="A0A0D2JQK4"/>
<comment type="similarity">
    <text evidence="1">Belongs to the UPF0065 (bug) family.</text>
</comment>
<evidence type="ECO:0000313" key="4">
    <source>
        <dbReference type="Proteomes" id="UP000032233"/>
    </source>
</evidence>
<gene>
    <name evidence="3" type="ORF">X474_23000</name>
</gene>
<evidence type="ECO:0000256" key="2">
    <source>
        <dbReference type="SAM" id="SignalP"/>
    </source>
</evidence>
<accession>A0A0D2JQK4</accession>
<protein>
    <recommendedName>
        <fullName evidence="5">Tripartite tricarboxylate transporter substrate binding protein</fullName>
    </recommendedName>
</protein>
<dbReference type="EMBL" id="AZAC01000045">
    <property type="protein sequence ID" value="KIX11785.1"/>
    <property type="molecule type" value="Genomic_DNA"/>
</dbReference>
<dbReference type="STRING" id="1429043.X474_23000"/>
<proteinExistence type="inferred from homology"/>
<name>A0A0D2JQK4_9BACT</name>
<keyword evidence="2" id="KW-0732">Signal</keyword>
<dbReference type="RefSeq" id="WP_044351681.1">
    <property type="nucleotide sequence ID" value="NZ_AZAC01000045.1"/>
</dbReference>
<feature type="chain" id="PRO_5002245097" description="Tripartite tricarboxylate transporter substrate binding protein" evidence="2">
    <location>
        <begin position="27"/>
        <end position="318"/>
    </location>
</feature>
<feature type="signal peptide" evidence="2">
    <location>
        <begin position="1"/>
        <end position="26"/>
    </location>
</feature>
<dbReference type="PIRSF" id="PIRSF017082">
    <property type="entry name" value="YflP"/>
    <property type="match status" value="1"/>
</dbReference>
<dbReference type="Proteomes" id="UP000032233">
    <property type="component" value="Unassembled WGS sequence"/>
</dbReference>